<dbReference type="Proteomes" id="UP000824102">
    <property type="component" value="Unassembled WGS sequence"/>
</dbReference>
<dbReference type="AlphaFoldDB" id="A0A9D2G5H3"/>
<proteinExistence type="predicted"/>
<organism evidence="1 2">
    <name type="scientific">Candidatus Gallimonas intestinavium</name>
    <dbReference type="NCBI Taxonomy" id="2838603"/>
    <lineage>
        <taxon>Bacteria</taxon>
        <taxon>Bacillati</taxon>
        <taxon>Bacillota</taxon>
        <taxon>Clostridia</taxon>
        <taxon>Candidatus Gallimonas</taxon>
    </lineage>
</organism>
<evidence type="ECO:0000313" key="2">
    <source>
        <dbReference type="Proteomes" id="UP000824102"/>
    </source>
</evidence>
<evidence type="ECO:0000313" key="1">
    <source>
        <dbReference type="EMBL" id="HIZ73528.1"/>
    </source>
</evidence>
<reference evidence="1" key="1">
    <citation type="journal article" date="2021" name="PeerJ">
        <title>Extensive microbial diversity within the chicken gut microbiome revealed by metagenomics and culture.</title>
        <authorList>
            <person name="Gilroy R."/>
            <person name="Ravi A."/>
            <person name="Getino M."/>
            <person name="Pursley I."/>
            <person name="Horton D.L."/>
            <person name="Alikhan N.F."/>
            <person name="Baker D."/>
            <person name="Gharbi K."/>
            <person name="Hall N."/>
            <person name="Watson M."/>
            <person name="Adriaenssens E.M."/>
            <person name="Foster-Nyarko E."/>
            <person name="Jarju S."/>
            <person name="Secka A."/>
            <person name="Antonio M."/>
            <person name="Oren A."/>
            <person name="Chaudhuri R.R."/>
            <person name="La Ragione R."/>
            <person name="Hildebrand F."/>
            <person name="Pallen M.J."/>
        </authorList>
    </citation>
    <scope>NUCLEOTIDE SEQUENCE</scope>
    <source>
        <strain evidence="1">ChiW7-2402</strain>
    </source>
</reference>
<reference evidence="1" key="2">
    <citation type="submission" date="2021-04" db="EMBL/GenBank/DDBJ databases">
        <authorList>
            <person name="Gilroy R."/>
        </authorList>
    </citation>
    <scope>NUCLEOTIDE SEQUENCE</scope>
    <source>
        <strain evidence="1">ChiW7-2402</strain>
    </source>
</reference>
<comment type="caution">
    <text evidence="1">The sequence shown here is derived from an EMBL/GenBank/DDBJ whole genome shotgun (WGS) entry which is preliminary data.</text>
</comment>
<dbReference type="EMBL" id="DXBB01000123">
    <property type="protein sequence ID" value="HIZ73528.1"/>
    <property type="molecule type" value="Genomic_DNA"/>
</dbReference>
<gene>
    <name evidence="1" type="ORF">H9964_08105</name>
</gene>
<sequence>MEKKEKSSKRSAKLIVVLIALLLIACSLLGFTLARYITEERDGQGGVNIAQWNIGVEDATTEGAGTVTAMLSPAMEEYNNETHSSTGRTHTVAADGSKGLVITNNSDVAAIVTITITDGLKYYKNDGSGEEATTPTGSAETNPEWQGVTLSQIIHPKLSEGQTTSNYEGFTVNAYKADGTKDEGPYTDKDQSDTTVTYEITLEAKGGKLEVLIGEIIWETDLTSDTDDNRGPYGDARDTWIGENVGSVGFAYSWSAVQGSQIPTNP</sequence>
<dbReference type="PROSITE" id="PS51257">
    <property type="entry name" value="PROKAR_LIPOPROTEIN"/>
    <property type="match status" value="1"/>
</dbReference>
<name>A0A9D2G5H3_9FIRM</name>
<protein>
    <submittedName>
        <fullName evidence="1">Uncharacterized protein</fullName>
    </submittedName>
</protein>
<accession>A0A9D2G5H3</accession>